<comment type="caution">
    <text evidence="1">The sequence shown here is derived from an EMBL/GenBank/DDBJ whole genome shotgun (WGS) entry which is preliminary data.</text>
</comment>
<name>A0ABW1XKQ7_9ALTE</name>
<gene>
    <name evidence="1" type="ORF">ACFP85_10840</name>
</gene>
<protein>
    <submittedName>
        <fullName evidence="1">Uncharacterized protein</fullName>
    </submittedName>
</protein>
<dbReference type="Proteomes" id="UP001596364">
    <property type="component" value="Unassembled WGS sequence"/>
</dbReference>
<evidence type="ECO:0000313" key="1">
    <source>
        <dbReference type="EMBL" id="MFC6440638.1"/>
    </source>
</evidence>
<evidence type="ECO:0000313" key="2">
    <source>
        <dbReference type="Proteomes" id="UP001596364"/>
    </source>
</evidence>
<accession>A0ABW1XKQ7</accession>
<sequence>MRKGFAAFFLLLLLVTLPIVLVIDTSPAVRELSSAQLQQADRIPTLIGQLKAFTANSSRPQQITLNKAQIDSLSALIARARSGWFSSVALSPTAAELTLSLPIADSGLFFNARASVQSGNGLTLDNVKVGDLPIPASLARWLLVKIGDRVVNLDISERLLNRVEKVITTDNAITITLAPVADLLAELKSRPTQLDEDSEQFRRLTTHYLTFLGQQPRPAPEDATLTYLRALFGHVAQQSQGEDAALHNQAATMAMAIFAGSQHFSRFIGGVEQPVLANAKSPLPLQFANRHDLFLHFIFSAAIEILSDHQVTYAIGEFKELMDRNMSGSGFSFADLAADLTGSKFARCLASPDYAPELQQRLPVLFNEQALFPRIDDLPEGMHEDEFQQKIGGVDSPVYRQLTEQIQQRIDALLLFTAPTSNMIPLC</sequence>
<dbReference type="RefSeq" id="WP_131259595.1">
    <property type="nucleotide sequence ID" value="NZ_JBHSUS010000001.1"/>
</dbReference>
<proteinExistence type="predicted"/>
<reference evidence="2" key="1">
    <citation type="journal article" date="2019" name="Int. J. Syst. Evol. Microbiol.">
        <title>The Global Catalogue of Microorganisms (GCM) 10K type strain sequencing project: providing services to taxonomists for standard genome sequencing and annotation.</title>
        <authorList>
            <consortium name="The Broad Institute Genomics Platform"/>
            <consortium name="The Broad Institute Genome Sequencing Center for Infectious Disease"/>
            <person name="Wu L."/>
            <person name="Ma J."/>
        </authorList>
    </citation>
    <scope>NUCLEOTIDE SEQUENCE [LARGE SCALE GENOMIC DNA]</scope>
    <source>
        <strain evidence="2">CGMCC 1.16031</strain>
    </source>
</reference>
<organism evidence="1 2">
    <name type="scientific">Pseudobowmanella zhangzhouensis</name>
    <dbReference type="NCBI Taxonomy" id="1537679"/>
    <lineage>
        <taxon>Bacteria</taxon>
        <taxon>Pseudomonadati</taxon>
        <taxon>Pseudomonadota</taxon>
        <taxon>Gammaproteobacteria</taxon>
        <taxon>Alteromonadales</taxon>
        <taxon>Alteromonadaceae</taxon>
    </lineage>
</organism>
<keyword evidence="2" id="KW-1185">Reference proteome</keyword>
<dbReference type="EMBL" id="JBHSUS010000001">
    <property type="protein sequence ID" value="MFC6440638.1"/>
    <property type="molecule type" value="Genomic_DNA"/>
</dbReference>